<feature type="transmembrane region" description="Helical" evidence="2">
    <location>
        <begin position="1331"/>
        <end position="1355"/>
    </location>
</feature>
<dbReference type="EMBL" id="OX459119">
    <property type="protein sequence ID" value="CAI9093604.1"/>
    <property type="molecule type" value="Genomic_DNA"/>
</dbReference>
<keyword evidence="2" id="KW-0812">Transmembrane</keyword>
<feature type="transmembrane region" description="Helical" evidence="2">
    <location>
        <begin position="893"/>
        <end position="913"/>
    </location>
</feature>
<keyword evidence="2" id="KW-0472">Membrane</keyword>
<feature type="signal peptide" evidence="3">
    <location>
        <begin position="1"/>
        <end position="30"/>
    </location>
</feature>
<dbReference type="Pfam" id="PF26010">
    <property type="entry name" value="DUF8003"/>
    <property type="match status" value="1"/>
</dbReference>
<dbReference type="PANTHER" id="PTHR31513">
    <property type="entry name" value="EPHRIN TYPE-B RECEPTOR"/>
    <property type="match status" value="1"/>
</dbReference>
<reference evidence="5" key="1">
    <citation type="submission" date="2023-03" db="EMBL/GenBank/DDBJ databases">
        <authorList>
            <person name="Julca I."/>
        </authorList>
    </citation>
    <scope>NUCLEOTIDE SEQUENCE</scope>
</reference>
<name>A0AAV1CDB5_OLDCO</name>
<accession>A0AAV1CDB5</accession>
<evidence type="ECO:0000259" key="4">
    <source>
        <dbReference type="Pfam" id="PF26010"/>
    </source>
</evidence>
<organism evidence="5 6">
    <name type="scientific">Oldenlandia corymbosa var. corymbosa</name>
    <dbReference type="NCBI Taxonomy" id="529605"/>
    <lineage>
        <taxon>Eukaryota</taxon>
        <taxon>Viridiplantae</taxon>
        <taxon>Streptophyta</taxon>
        <taxon>Embryophyta</taxon>
        <taxon>Tracheophyta</taxon>
        <taxon>Spermatophyta</taxon>
        <taxon>Magnoliopsida</taxon>
        <taxon>eudicotyledons</taxon>
        <taxon>Gunneridae</taxon>
        <taxon>Pentapetalae</taxon>
        <taxon>asterids</taxon>
        <taxon>lamiids</taxon>
        <taxon>Gentianales</taxon>
        <taxon>Rubiaceae</taxon>
        <taxon>Rubioideae</taxon>
        <taxon>Spermacoceae</taxon>
        <taxon>Hedyotis-Oldenlandia complex</taxon>
        <taxon>Oldenlandia</taxon>
    </lineage>
</organism>
<evidence type="ECO:0000256" key="2">
    <source>
        <dbReference type="SAM" id="Phobius"/>
    </source>
</evidence>
<feature type="chain" id="PRO_5043909000" evidence="3">
    <location>
        <begin position="31"/>
        <end position="1454"/>
    </location>
</feature>
<evidence type="ECO:0000256" key="1">
    <source>
        <dbReference type="SAM" id="MobiDB-lite"/>
    </source>
</evidence>
<evidence type="ECO:0000313" key="6">
    <source>
        <dbReference type="Proteomes" id="UP001161247"/>
    </source>
</evidence>
<feature type="domain" description="DUF8003" evidence="4">
    <location>
        <begin position="805"/>
        <end position="879"/>
    </location>
</feature>
<dbReference type="InterPro" id="IPR058316">
    <property type="entry name" value="DUF8003"/>
</dbReference>
<feature type="transmembrane region" description="Helical" evidence="2">
    <location>
        <begin position="1300"/>
        <end position="1325"/>
    </location>
</feature>
<gene>
    <name evidence="5" type="ORF">OLC1_LOCUS4967</name>
</gene>
<dbReference type="PANTHER" id="PTHR31513:SF1">
    <property type="entry name" value="EPHRIN TYPE-B RECEPTOR"/>
    <property type="match status" value="1"/>
</dbReference>
<feature type="region of interest" description="Disordered" evidence="1">
    <location>
        <begin position="1231"/>
        <end position="1253"/>
    </location>
</feature>
<keyword evidence="6" id="KW-1185">Reference proteome</keyword>
<evidence type="ECO:0000313" key="5">
    <source>
        <dbReference type="EMBL" id="CAI9093604.1"/>
    </source>
</evidence>
<dbReference type="SMART" id="SM01411">
    <property type="entry name" value="Ephrin_rec_like"/>
    <property type="match status" value="1"/>
</dbReference>
<evidence type="ECO:0000256" key="3">
    <source>
        <dbReference type="SAM" id="SignalP"/>
    </source>
</evidence>
<protein>
    <submittedName>
        <fullName evidence="5">OLC1v1029149C2</fullName>
    </submittedName>
</protein>
<proteinExistence type="predicted"/>
<dbReference type="Proteomes" id="UP001161247">
    <property type="component" value="Chromosome 2"/>
</dbReference>
<keyword evidence="3" id="KW-0732">Signal</keyword>
<sequence length="1454" mass="155698">MASHLFFISRLSLVLLLGLSLISNPSNCFGAIVEGGGGDASDFDFGDDSDLMLYHQDYSPPAPPPPPPHPPSVSCETDLGGVGSLDTTCKIVSNLNISKNVYIQGKGNFYILPNVTVNCSFSGCELTINMTGNFYLGENSTIFAGGFILTANNVTFSNGSVVNTTGLAGDPPAQTTGTPQGVEGAGGGYGGRGAGCLMDEKKLPEDVWGGDPYGWASLEMPCSYGSKGGTTSKEVDYGGGGGGKILFTAGNVLEVNGSLLADGGDGGSKGGGGSGGSIYIKGPKMIGSGYISACGGAGFAGGGGGRISLEVFSRHEDPQIYAHGGSSRGCQENAGAAGTVYDAVPRSLTISNHNKTTVTDTLLLDFPQPFLTNVYIKNRAKASVPLLWSRVQVQGQISLLSGSILSFGLARFSMSEFELLAEELLMSDSVIQVFGALRMSVKMFLMWNSKMLIDGEGDENVETSMLEASNLIVLKESSVIHSNANLGVHGQGLLNLSGPGDVIEAQRLVLSLFYSIHVGPGSMLRGPLENASAEAVAPKLNCDTQECPVELLHPPEDCNVNSSLSFTLQICRVEDILVEGLIKGSVVHFHRARTVSVLSSGTISSSGMGCTGGVGQGEVSDLGIGGGGGHGGKGGIGCYNNSCSQGGIPYGDADLPCELGSGSGNDSIAGAIAGGGILVLGSLEHPLVSLSVKGSVEADGDSSERRFASEDNVVDPVLSLGGGSGGTILVFLHYLDLGGPGTVSSAGGHGSTGGGGGGGGGRIHFHWSDIPTGDMYQPVATVNGSIITSGGMGREQGRAGDSGSVTGKACPKGLYGTFCEECPVGTYKNVSGSSKELCKPCPRNELPRRATYVSVRGGITETPCPYECLSDRYHMPHCYTALEELIYTFGGPWLFGLLLLGLLILLALVLSVARMKFVGVDELPGPGPTQQGSQIDNSFPFLESLNEVLETNRVEESQSHVHRMYFLGPNTFSDPWHLPHTPPDQIKEIVYEGAFNTFVDEINAIASYQWWEGSVYSLLCIFAYPLSWSWQQWRRRIKLQRLREYVRSEYDHACLRSCRSRALYEGIKVAATSDLMLAYLDFFLGGDEKRSDLPPRLLQRFPMSLLFGGDGSYMAPFLLHSDNIITSLMSQAVPPTTWYRFVAGLNAQLRLVRRGCLRSTFRPLLKWLETFANPALRVYGIHVDLAWFQTTAGGFRQYGLLVYAVEEDNGLLTVQGFERAPQTERLLRGTAIDGEDPSSFPGPDSLSGGNRRSSDISLRKKIFSGTLDLTSLKMLEEKREILFALSFLMHNTKPVGHQDLVGLVISMLLLGDFSLVLLTMLQVYSVSLVDVFLFLFILPLGILLPFPAGINALFSHGPRHSAGLARVYALWNVTSLINVVVAFICGYAHYSTQSRRRNPYFQPWNMDESEWWIFPFALVLCKCIQSQLINWHVANLEIQDRSLYSTDYELFWQT</sequence>
<feature type="transmembrane region" description="Helical" evidence="2">
    <location>
        <begin position="1367"/>
        <end position="1391"/>
    </location>
</feature>
<keyword evidence="2" id="KW-1133">Transmembrane helix</keyword>